<feature type="compositionally biased region" description="Acidic residues" evidence="9">
    <location>
        <begin position="237"/>
        <end position="253"/>
    </location>
</feature>
<evidence type="ECO:0000256" key="2">
    <source>
        <dbReference type="ARBA" id="ARBA00004496"/>
    </source>
</evidence>
<dbReference type="InterPro" id="IPR027417">
    <property type="entry name" value="P-loop_NTPase"/>
</dbReference>
<evidence type="ECO:0000256" key="6">
    <source>
        <dbReference type="ARBA" id="ARBA00022490"/>
    </source>
</evidence>
<dbReference type="Pfam" id="PF10483">
    <property type="entry name" value="Elong_Iki1"/>
    <property type="match status" value="1"/>
</dbReference>
<evidence type="ECO:0000256" key="9">
    <source>
        <dbReference type="SAM" id="MobiDB-lite"/>
    </source>
</evidence>
<dbReference type="GO" id="GO:0005829">
    <property type="term" value="C:cytosol"/>
    <property type="evidence" value="ECO:0007669"/>
    <property type="project" value="TreeGrafter"/>
</dbReference>
<accession>A0A1E1WLB9</accession>
<dbReference type="PANTHER" id="PTHR15641">
    <property type="entry name" value="ELONGATOR COMPLEX PROTEIN 5"/>
    <property type="match status" value="1"/>
</dbReference>
<dbReference type="UniPathway" id="UPA00988"/>
<proteinExistence type="inferred from homology"/>
<feature type="region of interest" description="Disordered" evidence="9">
    <location>
        <begin position="234"/>
        <end position="253"/>
    </location>
</feature>
<sequence length="253" mass="29267">MTLFKLRTAPLLLIEDDGNKNILPLLLDLVQQEKTSLNLFCYEQPASNWRNILKEKQNIIYYKEYDPDLYDKYTSGKCSVIVDSVNQMAICLSWSKCLENIKRFLSNQNVAQIILVLHKDCLPHYSKLRIHLNHIASAIISYDKTDPCKVNIQLKKSGKVVKSEEILTLDNRTGVLKTVPIVKAEKKEEEPEKPLPGNLTTFKIEVDQTDKLEKYKLKLPYMSKINEGESKVYYEPDAVDDWDEEDPDEDLDI</sequence>
<evidence type="ECO:0000256" key="1">
    <source>
        <dbReference type="ARBA" id="ARBA00004123"/>
    </source>
</evidence>
<dbReference type="EMBL" id="GDQN01003252">
    <property type="protein sequence ID" value="JAT87802.1"/>
    <property type="molecule type" value="Transcribed_RNA"/>
</dbReference>
<comment type="subcellular location">
    <subcellularLocation>
        <location evidence="2">Cytoplasm</location>
    </subcellularLocation>
    <subcellularLocation>
        <location evidence="1">Nucleus</location>
    </subcellularLocation>
</comment>
<organism evidence="10">
    <name type="scientific">Pectinophora gossypiella</name>
    <name type="common">Cotton pink bollworm</name>
    <name type="synonym">Depressaria gossypiella</name>
    <dbReference type="NCBI Taxonomy" id="13191"/>
    <lineage>
        <taxon>Eukaryota</taxon>
        <taxon>Metazoa</taxon>
        <taxon>Ecdysozoa</taxon>
        <taxon>Arthropoda</taxon>
        <taxon>Hexapoda</taxon>
        <taxon>Insecta</taxon>
        <taxon>Pterygota</taxon>
        <taxon>Neoptera</taxon>
        <taxon>Endopterygota</taxon>
        <taxon>Lepidoptera</taxon>
        <taxon>Glossata</taxon>
        <taxon>Ditrysia</taxon>
        <taxon>Gelechioidea</taxon>
        <taxon>Gelechiidae</taxon>
        <taxon>Apatetrinae</taxon>
        <taxon>Pectinophora</taxon>
    </lineage>
</organism>
<dbReference type="GO" id="GO:0002098">
    <property type="term" value="P:tRNA wobble uridine modification"/>
    <property type="evidence" value="ECO:0007669"/>
    <property type="project" value="InterPro"/>
</dbReference>
<dbReference type="OrthoDB" id="166907at2759"/>
<evidence type="ECO:0000313" key="10">
    <source>
        <dbReference type="EMBL" id="JAT87802.1"/>
    </source>
</evidence>
<dbReference type="GO" id="GO:0000049">
    <property type="term" value="F:tRNA binding"/>
    <property type="evidence" value="ECO:0007669"/>
    <property type="project" value="TreeGrafter"/>
</dbReference>
<evidence type="ECO:0000256" key="7">
    <source>
        <dbReference type="ARBA" id="ARBA00022694"/>
    </source>
</evidence>
<dbReference type="PANTHER" id="PTHR15641:SF1">
    <property type="entry name" value="ELONGATOR COMPLEX PROTEIN 5"/>
    <property type="match status" value="1"/>
</dbReference>
<evidence type="ECO:0000256" key="8">
    <source>
        <dbReference type="ARBA" id="ARBA00023242"/>
    </source>
</evidence>
<gene>
    <name evidence="10" type="ORF">g.993</name>
</gene>
<dbReference type="InterPro" id="IPR019519">
    <property type="entry name" value="Elp5"/>
</dbReference>
<evidence type="ECO:0000256" key="5">
    <source>
        <dbReference type="ARBA" id="ARBA00020264"/>
    </source>
</evidence>
<keyword evidence="6" id="KW-0963">Cytoplasm</keyword>
<dbReference type="GO" id="GO:0005634">
    <property type="term" value="C:nucleus"/>
    <property type="evidence" value="ECO:0007669"/>
    <property type="project" value="UniProtKB-SubCell"/>
</dbReference>
<dbReference type="GO" id="GO:0033588">
    <property type="term" value="C:elongator holoenzyme complex"/>
    <property type="evidence" value="ECO:0007669"/>
    <property type="project" value="InterPro"/>
</dbReference>
<keyword evidence="8" id="KW-0539">Nucleus</keyword>
<evidence type="ECO:0000256" key="4">
    <source>
        <dbReference type="ARBA" id="ARBA00009567"/>
    </source>
</evidence>
<comment type="pathway">
    <text evidence="3">tRNA modification; 5-methoxycarbonylmethyl-2-thiouridine-tRNA biosynthesis.</text>
</comment>
<dbReference type="Gene3D" id="3.40.50.300">
    <property type="entry name" value="P-loop containing nucleotide triphosphate hydrolases"/>
    <property type="match status" value="1"/>
</dbReference>
<reference evidence="10" key="1">
    <citation type="submission" date="2015-09" db="EMBL/GenBank/DDBJ databases">
        <title>De novo assembly of Pectinophora gossypiella (Pink Bollworm) gut transcriptome.</title>
        <authorList>
            <person name="Tassone E.E."/>
        </authorList>
    </citation>
    <scope>NUCLEOTIDE SEQUENCE</scope>
</reference>
<comment type="similarity">
    <text evidence="4">Belongs to the ELP5 family.</text>
</comment>
<protein>
    <recommendedName>
        <fullName evidence="5">Elongator complex protein 5</fullName>
    </recommendedName>
</protein>
<evidence type="ECO:0000256" key="3">
    <source>
        <dbReference type="ARBA" id="ARBA00005043"/>
    </source>
</evidence>
<dbReference type="AlphaFoldDB" id="A0A1E1WLB9"/>
<keyword evidence="7" id="KW-0819">tRNA processing</keyword>
<name>A0A1E1WLB9_PECGO</name>